<keyword evidence="6" id="KW-0150">Chloroplast</keyword>
<evidence type="ECO:0000256" key="3">
    <source>
        <dbReference type="ARBA" id="ARBA00023082"/>
    </source>
</evidence>
<accession>A0A8S0VIT1</accession>
<dbReference type="NCBIfam" id="TIGR02937">
    <property type="entry name" value="sigma70-ECF"/>
    <property type="match status" value="1"/>
</dbReference>
<evidence type="ECO:0000256" key="1">
    <source>
        <dbReference type="ARBA" id="ARBA00007788"/>
    </source>
</evidence>
<dbReference type="PRINTS" id="PR00046">
    <property type="entry name" value="SIGMA70FCT"/>
</dbReference>
<dbReference type="PANTHER" id="PTHR30603:SF45">
    <property type="entry name" value="RNA POLYMERASE SIGMA FACTOR SIGF, CHLOROPLASTIC"/>
    <property type="match status" value="1"/>
</dbReference>
<dbReference type="PANTHER" id="PTHR30603">
    <property type="entry name" value="RNA POLYMERASE SIGMA FACTOR RPO"/>
    <property type="match status" value="1"/>
</dbReference>
<evidence type="ECO:0000256" key="2">
    <source>
        <dbReference type="ARBA" id="ARBA00023015"/>
    </source>
</evidence>
<comment type="similarity">
    <text evidence="1 6">Belongs to the sigma-70 factor family.</text>
</comment>
<feature type="domain" description="RNA polymerase sigma-70" evidence="8">
    <location>
        <begin position="555"/>
        <end position="581"/>
    </location>
</feature>
<comment type="function">
    <text evidence="6">Sigma factors are initiation factors that promote the attachment of plastid-encoded RNA polymerase (PEP) to specific initiation sites and are then released.</text>
</comment>
<dbReference type="GO" id="GO:0071482">
    <property type="term" value="P:cellular response to light stimulus"/>
    <property type="evidence" value="ECO:0007669"/>
    <property type="project" value="UniProtKB-ARBA"/>
</dbReference>
<dbReference type="PROSITE" id="PS00716">
    <property type="entry name" value="SIGMA70_2"/>
    <property type="match status" value="1"/>
</dbReference>
<feature type="compositionally biased region" description="Basic and acidic residues" evidence="7">
    <location>
        <begin position="231"/>
        <end position="243"/>
    </location>
</feature>
<reference evidence="9 10" key="1">
    <citation type="submission" date="2019-12" db="EMBL/GenBank/DDBJ databases">
        <authorList>
            <person name="Alioto T."/>
            <person name="Alioto T."/>
            <person name="Gomez Garrido J."/>
        </authorList>
    </citation>
    <scope>NUCLEOTIDE SEQUENCE [LARGE SCALE GENOMIC DNA]</scope>
</reference>
<dbReference type="AlphaFoldDB" id="A0A8S0VIT1"/>
<protein>
    <recommendedName>
        <fullName evidence="6">RNA polymerase sigma factor</fullName>
    </recommendedName>
</protein>
<dbReference type="SUPFAM" id="SSF88659">
    <property type="entry name" value="Sigma3 and sigma4 domains of RNA polymerase sigma factors"/>
    <property type="match status" value="2"/>
</dbReference>
<dbReference type="Pfam" id="PF04539">
    <property type="entry name" value="Sigma70_r3"/>
    <property type="match status" value="1"/>
</dbReference>
<evidence type="ECO:0000256" key="6">
    <source>
        <dbReference type="PIRNR" id="PIRNR000767"/>
    </source>
</evidence>
<evidence type="ECO:0000259" key="8">
    <source>
        <dbReference type="PROSITE" id="PS00716"/>
    </source>
</evidence>
<comment type="caution">
    <text evidence="9">The sequence shown here is derived from an EMBL/GenBank/DDBJ whole genome shotgun (WGS) entry which is preliminary data.</text>
</comment>
<dbReference type="InterPro" id="IPR036388">
    <property type="entry name" value="WH-like_DNA-bd_sf"/>
</dbReference>
<dbReference type="Proteomes" id="UP000594638">
    <property type="component" value="Unassembled WGS sequence"/>
</dbReference>
<dbReference type="Gene3D" id="1.20.120.1810">
    <property type="match status" value="1"/>
</dbReference>
<dbReference type="InterPro" id="IPR016262">
    <property type="entry name" value="RNA_pol_sigma_SigB/C/D/F"/>
</dbReference>
<dbReference type="Pfam" id="PF04542">
    <property type="entry name" value="Sigma70_r2"/>
    <property type="match status" value="1"/>
</dbReference>
<dbReference type="GO" id="GO:0009507">
    <property type="term" value="C:chloroplast"/>
    <property type="evidence" value="ECO:0007669"/>
    <property type="project" value="UniProtKB-SubCell"/>
</dbReference>
<dbReference type="InterPro" id="IPR014284">
    <property type="entry name" value="RNA_pol_sigma-70_dom"/>
</dbReference>
<dbReference type="GO" id="GO:0006352">
    <property type="term" value="P:DNA-templated transcription initiation"/>
    <property type="evidence" value="ECO:0007669"/>
    <property type="project" value="UniProtKB-UniRule"/>
</dbReference>
<dbReference type="SUPFAM" id="SSF88946">
    <property type="entry name" value="Sigma2 domain of RNA polymerase sigma factors"/>
    <property type="match status" value="1"/>
</dbReference>
<dbReference type="Gene3D" id="1.10.10.10">
    <property type="entry name" value="Winged helix-like DNA-binding domain superfamily/Winged helix DNA-binding domain"/>
    <property type="match status" value="2"/>
</dbReference>
<keyword evidence="5 6" id="KW-0804">Transcription</keyword>
<dbReference type="InterPro" id="IPR000943">
    <property type="entry name" value="RNA_pol_sigma70"/>
</dbReference>
<dbReference type="Gramene" id="OE9A037270T5">
    <property type="protein sequence ID" value="OE9A037270C5"/>
    <property type="gene ID" value="OE9A037270"/>
</dbReference>
<dbReference type="CDD" id="cd06171">
    <property type="entry name" value="Sigma70_r4"/>
    <property type="match status" value="1"/>
</dbReference>
<dbReference type="InterPro" id="IPR013324">
    <property type="entry name" value="RNA_pol_sigma_r3/r4-like"/>
</dbReference>
<keyword evidence="4 6" id="KW-0238">DNA-binding</keyword>
<gene>
    <name evidence="9" type="ORF">OLEA9_A037270</name>
</gene>
<name>A0A8S0VIT1_OLEEU</name>
<keyword evidence="6" id="KW-0934">Plastid</keyword>
<evidence type="ECO:0000256" key="7">
    <source>
        <dbReference type="SAM" id="MobiDB-lite"/>
    </source>
</evidence>
<dbReference type="GO" id="GO:0003677">
    <property type="term" value="F:DNA binding"/>
    <property type="evidence" value="ECO:0007669"/>
    <property type="project" value="UniProtKB-KW"/>
</dbReference>
<evidence type="ECO:0000313" key="9">
    <source>
        <dbReference type="EMBL" id="CAA3029601.1"/>
    </source>
</evidence>
<keyword evidence="2 6" id="KW-0805">Transcription regulation</keyword>
<comment type="subcellular location">
    <subcellularLocation>
        <location evidence="6">Plastid</location>
        <location evidence="6">Chloroplast</location>
    </subcellularLocation>
</comment>
<dbReference type="InterPro" id="IPR007624">
    <property type="entry name" value="RNA_pol_sigma70_r3"/>
</dbReference>
<dbReference type="InterPro" id="IPR050239">
    <property type="entry name" value="Sigma-70_RNA_pol_init_factors"/>
</dbReference>
<keyword evidence="10" id="KW-1185">Reference proteome</keyword>
<dbReference type="PIRSF" id="PIRSF000767">
    <property type="entry name" value="RNA_pol_sigma_SigB/C/D"/>
    <property type="match status" value="1"/>
</dbReference>
<organism evidence="9 10">
    <name type="scientific">Olea europaea subsp. europaea</name>
    <dbReference type="NCBI Taxonomy" id="158383"/>
    <lineage>
        <taxon>Eukaryota</taxon>
        <taxon>Viridiplantae</taxon>
        <taxon>Streptophyta</taxon>
        <taxon>Embryophyta</taxon>
        <taxon>Tracheophyta</taxon>
        <taxon>Spermatophyta</taxon>
        <taxon>Magnoliopsida</taxon>
        <taxon>eudicotyledons</taxon>
        <taxon>Gunneridae</taxon>
        <taxon>Pentapetalae</taxon>
        <taxon>asterids</taxon>
        <taxon>lamiids</taxon>
        <taxon>Lamiales</taxon>
        <taxon>Oleaceae</taxon>
        <taxon>Oleeae</taxon>
        <taxon>Olea</taxon>
    </lineage>
</organism>
<evidence type="ECO:0000256" key="4">
    <source>
        <dbReference type="ARBA" id="ARBA00023125"/>
    </source>
</evidence>
<proteinExistence type="inferred from homology"/>
<dbReference type="InterPro" id="IPR013325">
    <property type="entry name" value="RNA_pol_sigma_r2"/>
</dbReference>
<dbReference type="Pfam" id="PF04545">
    <property type="entry name" value="Sigma70_r4"/>
    <property type="match status" value="1"/>
</dbReference>
<evidence type="ECO:0000256" key="5">
    <source>
        <dbReference type="ARBA" id="ARBA00023163"/>
    </source>
</evidence>
<feature type="region of interest" description="Disordered" evidence="7">
    <location>
        <begin position="213"/>
        <end position="244"/>
    </location>
</feature>
<dbReference type="InterPro" id="IPR007630">
    <property type="entry name" value="RNA_pol_sigma70_r4"/>
</dbReference>
<dbReference type="EMBL" id="CACTIH010009320">
    <property type="protein sequence ID" value="CAA3029601.1"/>
    <property type="molecule type" value="Genomic_DNA"/>
</dbReference>
<dbReference type="OrthoDB" id="206108at2759"/>
<dbReference type="GO" id="GO:0016987">
    <property type="term" value="F:sigma factor activity"/>
    <property type="evidence" value="ECO:0007669"/>
    <property type="project" value="UniProtKB-UniRule"/>
</dbReference>
<keyword evidence="3 6" id="KW-0731">Sigma factor</keyword>
<evidence type="ECO:0000313" key="10">
    <source>
        <dbReference type="Proteomes" id="UP000594638"/>
    </source>
</evidence>
<dbReference type="InterPro" id="IPR007627">
    <property type="entry name" value="RNA_pol_sigma70_r2"/>
</dbReference>
<sequence length="598" mass="68288">MEAGRSFMSSPSQFPPRTHIRNCAFSSSSSVLMIHEQVAPAITSFSASSLGRHFPSSILIQEQYDKSQPLLQQKEDITFQATLDRRLMEPPTGNEVNNILDSEQYVNDFQLQFQHWPALWYLLPSLQTKEAQSLPMTVQPILSKEEKVTGVEPQNVVSLAGKAFSASREAALIAESTKLLGVNLDDSHNPRGLVNNPIQDKRTVRSTRLLERKTKRRRLPKSNLEVQENNHPGRSEGQRKIGEGFDPNDPLRLFLGEPETRKLLTAKEESELIVKIQELMRLEEVKGQLQTQFSREPTLSEWADAVGLSCQTLQSHLQCGKRSREKLIYANFRMVVHIAKQYQGRGLSLQDLLQEGSMGLMRTVEKFKPQAGCRFATYAYWWIRQAIRKAIFQHSRTIRLPVIMPSYSIEKFQFSNKFLTTCTLFENVQSHKLILQENVYGLLSKVKEAKTLCIQRGNHHPVKEEIAATAGITVEKLDKLLFTARMPLSMQQPIWMDQDTTFQEITADARVEVPDVSVAKQLMRQHVRNLLSVLSPKERKIIRLRFGIENDKQKSLSEIGTIFGLSKERVRQLESRALYKLKQCLDSQGLEAYADMII</sequence>